<protein>
    <submittedName>
        <fullName evidence="2 4">Uncharacterized protein</fullName>
    </submittedName>
</protein>
<feature type="region of interest" description="Disordered" evidence="1">
    <location>
        <begin position="1"/>
        <end position="29"/>
    </location>
</feature>
<name>A0A183I2V5_9BILA</name>
<reference evidence="4" key="1">
    <citation type="submission" date="2016-06" db="UniProtKB">
        <authorList>
            <consortium name="WormBaseParasite"/>
        </authorList>
    </citation>
    <scope>IDENTIFICATION</scope>
</reference>
<keyword evidence="3" id="KW-1185">Reference proteome</keyword>
<evidence type="ECO:0000313" key="4">
    <source>
        <dbReference type="WBParaSite" id="OFLC_0001407501-mRNA-1"/>
    </source>
</evidence>
<evidence type="ECO:0000313" key="3">
    <source>
        <dbReference type="Proteomes" id="UP000267606"/>
    </source>
</evidence>
<reference evidence="2 3" key="2">
    <citation type="submission" date="2018-11" db="EMBL/GenBank/DDBJ databases">
        <authorList>
            <consortium name="Pathogen Informatics"/>
        </authorList>
    </citation>
    <scope>NUCLEOTIDE SEQUENCE [LARGE SCALE GENOMIC DNA]</scope>
</reference>
<gene>
    <name evidence="2" type="ORF">OFLC_LOCUS14067</name>
</gene>
<dbReference type="STRING" id="387005.A0A183I2V5"/>
<dbReference type="Proteomes" id="UP000267606">
    <property type="component" value="Unassembled WGS sequence"/>
</dbReference>
<evidence type="ECO:0000256" key="1">
    <source>
        <dbReference type="SAM" id="MobiDB-lite"/>
    </source>
</evidence>
<dbReference type="EMBL" id="UZAJ01040573">
    <property type="protein sequence ID" value="VDP15409.1"/>
    <property type="molecule type" value="Genomic_DNA"/>
</dbReference>
<dbReference type="AlphaFoldDB" id="A0A183I2V5"/>
<feature type="compositionally biased region" description="Basic residues" evidence="1">
    <location>
        <begin position="1"/>
        <end position="10"/>
    </location>
</feature>
<proteinExistence type="predicted"/>
<evidence type="ECO:0000313" key="2">
    <source>
        <dbReference type="EMBL" id="VDP15409.1"/>
    </source>
</evidence>
<sequence length="132" mass="15348">MEKSVRRTFPKKSIVNNNSNSKKGKRKKGYQKYIQSIFDEDNTDCNNDEVEVELKRQPKNKKTYEAKKKDFIEKNAGKQSEESLLAEESDFNTYVSEESDGFVKWNSDDNQKDEFVNSKQILTLSLTSVCFP</sequence>
<organism evidence="4">
    <name type="scientific">Onchocerca flexuosa</name>
    <dbReference type="NCBI Taxonomy" id="387005"/>
    <lineage>
        <taxon>Eukaryota</taxon>
        <taxon>Metazoa</taxon>
        <taxon>Ecdysozoa</taxon>
        <taxon>Nematoda</taxon>
        <taxon>Chromadorea</taxon>
        <taxon>Rhabditida</taxon>
        <taxon>Spirurina</taxon>
        <taxon>Spiruromorpha</taxon>
        <taxon>Filarioidea</taxon>
        <taxon>Onchocercidae</taxon>
        <taxon>Onchocerca</taxon>
    </lineage>
</organism>
<accession>A0A183I2V5</accession>
<feature type="compositionally biased region" description="Low complexity" evidence="1">
    <location>
        <begin position="11"/>
        <end position="21"/>
    </location>
</feature>
<dbReference type="WBParaSite" id="OFLC_0001407501-mRNA-1">
    <property type="protein sequence ID" value="OFLC_0001407501-mRNA-1"/>
    <property type="gene ID" value="OFLC_0001407501"/>
</dbReference>